<dbReference type="Proteomes" id="UP001249076">
    <property type="component" value="Unassembled WGS sequence"/>
</dbReference>
<sequence>MIEIGVDKGILVKILGQDISRGMAQLPPAGPDQPEKMQAVIEVAPHGRVRITYRLNRSPRRKVNLWFWTAFHAVAEPLQEDQPSDAPDPAHQQD</sequence>
<comment type="caution">
    <text evidence="1">The sequence shown here is derived from an EMBL/GenBank/DDBJ whole genome shotgun (WGS) entry which is preliminary data.</text>
</comment>
<dbReference type="EMBL" id="JAVDTL010000004">
    <property type="protein sequence ID" value="MDR6767746.1"/>
    <property type="molecule type" value="Genomic_DNA"/>
</dbReference>
<name>A0AAJ2F1H9_ACIDE</name>
<reference evidence="1 3" key="1">
    <citation type="submission" date="2023-07" db="EMBL/GenBank/DDBJ databases">
        <title>Sorghum-associated microbial communities from plants grown in Nebraska, USA.</title>
        <authorList>
            <person name="Schachtman D."/>
        </authorList>
    </citation>
    <scope>NUCLEOTIDE SEQUENCE</scope>
    <source>
        <strain evidence="2 3">BE105</strain>
        <strain evidence="1">BE69</strain>
    </source>
</reference>
<dbReference type="EMBL" id="JAVDTS010000011">
    <property type="protein sequence ID" value="MDR6839728.1"/>
    <property type="molecule type" value="Genomic_DNA"/>
</dbReference>
<dbReference type="AlphaFoldDB" id="A0AAJ2F1H9"/>
<evidence type="ECO:0000313" key="2">
    <source>
        <dbReference type="EMBL" id="MDR6839728.1"/>
    </source>
</evidence>
<evidence type="ECO:0000313" key="4">
    <source>
        <dbReference type="Proteomes" id="UP001253458"/>
    </source>
</evidence>
<dbReference type="RefSeq" id="WP_209820712.1">
    <property type="nucleotide sequence ID" value="NZ_JAVDTL010000004.1"/>
</dbReference>
<keyword evidence="3" id="KW-1185">Reference proteome</keyword>
<organism evidence="1 4">
    <name type="scientific">Acidovorax delafieldii</name>
    <name type="common">Pseudomonas delafieldii</name>
    <dbReference type="NCBI Taxonomy" id="47920"/>
    <lineage>
        <taxon>Bacteria</taxon>
        <taxon>Pseudomonadati</taxon>
        <taxon>Pseudomonadota</taxon>
        <taxon>Betaproteobacteria</taxon>
        <taxon>Burkholderiales</taxon>
        <taxon>Comamonadaceae</taxon>
        <taxon>Acidovorax</taxon>
    </lineage>
</organism>
<gene>
    <name evidence="1" type="ORF">J2W88_003027</name>
    <name evidence="2" type="ORF">J2W93_004596</name>
</gene>
<evidence type="ECO:0000313" key="3">
    <source>
        <dbReference type="Proteomes" id="UP001249076"/>
    </source>
</evidence>
<evidence type="ECO:0000313" key="1">
    <source>
        <dbReference type="EMBL" id="MDR6767746.1"/>
    </source>
</evidence>
<dbReference type="Proteomes" id="UP001253458">
    <property type="component" value="Unassembled WGS sequence"/>
</dbReference>
<accession>A0AAJ2F1H9</accession>
<protein>
    <submittedName>
        <fullName evidence="1">Uncharacterized protein</fullName>
    </submittedName>
</protein>
<proteinExistence type="predicted"/>